<evidence type="ECO:0000256" key="1">
    <source>
        <dbReference type="SAM" id="MobiDB-lite"/>
    </source>
</evidence>
<feature type="transmembrane region" description="Helical" evidence="2">
    <location>
        <begin position="234"/>
        <end position="256"/>
    </location>
</feature>
<feature type="compositionally biased region" description="Low complexity" evidence="1">
    <location>
        <begin position="366"/>
        <end position="381"/>
    </location>
</feature>
<accession>A0A420IC30</accession>
<evidence type="ECO:0000313" key="5">
    <source>
        <dbReference type="Proteomes" id="UP000285326"/>
    </source>
</evidence>
<evidence type="ECO:0000313" key="4">
    <source>
        <dbReference type="EMBL" id="RKF72082.1"/>
    </source>
</evidence>
<feature type="chain" id="PRO_5019347584" evidence="3">
    <location>
        <begin position="29"/>
        <end position="442"/>
    </location>
</feature>
<keyword evidence="2" id="KW-1133">Transmembrane helix</keyword>
<sequence>MRSRQHWFLRWLTLDLGLLIFWVRSVTSIEPYIASFQAPTVQLNKTTSVGFQINITAAESTVSGLSILLCQTANKKSLDETNSWQVLSLLSGFCLTRSSSSEEKCKNKPYKGQQNLQFTLLKDAAFNSTGEDTLENFFLCISDADTTVSTKCDYSSNLFNISPAVAGTKPVDADTLNAIPTLFPSPLPLAITITSTRSAILQTQTAESTLMVTSSETPTDITTKPKKALSTTTAIGVAFGVLSIFFLIGIIGILLLRRSSARKRAQAAQSLNKESFQFSNLKVEKDINNPPRFSSAKWGIRKSRMLGSLNEAENTPDIKSQDKGIITSQPTTYVKSNLEENGVILKNISHRKSNNPHRNSDGSVTISPIPSPRSESPFESFTNNGEVQNEIRINTGLAMGSTAPFLREEGMSAEEMARLEDEERRIDAAIAAAEAERMQARR</sequence>
<protein>
    <submittedName>
        <fullName evidence="4">Uncharacterized protein</fullName>
    </submittedName>
</protein>
<comment type="caution">
    <text evidence="4">The sequence shown here is derived from an EMBL/GenBank/DDBJ whole genome shotgun (WGS) entry which is preliminary data.</text>
</comment>
<name>A0A420IC30_9PEZI</name>
<evidence type="ECO:0000256" key="3">
    <source>
        <dbReference type="SAM" id="SignalP"/>
    </source>
</evidence>
<dbReference type="AlphaFoldDB" id="A0A420IC30"/>
<dbReference type="Proteomes" id="UP000285326">
    <property type="component" value="Unassembled WGS sequence"/>
</dbReference>
<dbReference type="EMBL" id="MCBS01024942">
    <property type="protein sequence ID" value="RKF72082.1"/>
    <property type="molecule type" value="Genomic_DNA"/>
</dbReference>
<keyword evidence="3" id="KW-0732">Signal</keyword>
<proteinExistence type="predicted"/>
<feature type="region of interest" description="Disordered" evidence="1">
    <location>
        <begin position="350"/>
        <end position="382"/>
    </location>
</feature>
<keyword evidence="2" id="KW-0472">Membrane</keyword>
<keyword evidence="2" id="KW-0812">Transmembrane</keyword>
<feature type="signal peptide" evidence="3">
    <location>
        <begin position="1"/>
        <end position="28"/>
    </location>
</feature>
<reference evidence="4 5" key="1">
    <citation type="journal article" date="2018" name="BMC Genomics">
        <title>Comparative genome analyses reveal sequence features reflecting distinct modes of host-adaptation between dicot and monocot powdery mildew.</title>
        <authorList>
            <person name="Wu Y."/>
            <person name="Ma X."/>
            <person name="Pan Z."/>
            <person name="Kale S.D."/>
            <person name="Song Y."/>
            <person name="King H."/>
            <person name="Zhang Q."/>
            <person name="Presley C."/>
            <person name="Deng X."/>
            <person name="Wei C.I."/>
            <person name="Xiao S."/>
        </authorList>
    </citation>
    <scope>NUCLEOTIDE SEQUENCE [LARGE SCALE GENOMIC DNA]</scope>
    <source>
        <strain evidence="4">UMSG1</strain>
    </source>
</reference>
<gene>
    <name evidence="4" type="ORF">GcM1_249168</name>
</gene>
<evidence type="ECO:0000256" key="2">
    <source>
        <dbReference type="SAM" id="Phobius"/>
    </source>
</evidence>
<organism evidence="4 5">
    <name type="scientific">Golovinomyces cichoracearum</name>
    <dbReference type="NCBI Taxonomy" id="62708"/>
    <lineage>
        <taxon>Eukaryota</taxon>
        <taxon>Fungi</taxon>
        <taxon>Dikarya</taxon>
        <taxon>Ascomycota</taxon>
        <taxon>Pezizomycotina</taxon>
        <taxon>Leotiomycetes</taxon>
        <taxon>Erysiphales</taxon>
        <taxon>Erysiphaceae</taxon>
        <taxon>Golovinomyces</taxon>
    </lineage>
</organism>